<sequence>MRRTPALDQTKSFLSRCRDIDAVWILNIFNEEIKQYKDVRRTDVDMLNRLDKFSDIKKEIMAELCHLHDRDIEHFLYCLEEYQAHISMPKIDLKNIENNKRFILFANNTMQNNLRSRILEDISNPVYKFFYILFTYKEYFDHPRSLEEIYKRFSNVHMKFDSHFNFAENDFYIWANSHIYKSEEYKRLRVNLLNSTNPEININSIFDQLYDLDINVHYALRKKISNAWYQKRHRDDKKVKKPGFYALTVKAKEALASLARKNNLSEDKVLDELINQAYVKECNQLTGEFPY</sequence>
<evidence type="ECO:0000313" key="1">
    <source>
        <dbReference type="EMBL" id="RLL47177.1"/>
    </source>
</evidence>
<gene>
    <name evidence="1" type="ORF">D9K79_07760</name>
</gene>
<reference evidence="1 2" key="1">
    <citation type="submission" date="2018-09" db="EMBL/GenBank/DDBJ databases">
        <title>The draft genome of Acinetobacter sp. strains.</title>
        <authorList>
            <person name="Qin J."/>
            <person name="Feng Y."/>
            <person name="Zong Z."/>
        </authorList>
    </citation>
    <scope>NUCLEOTIDE SEQUENCE [LARGE SCALE GENOMIC DNA]</scope>
    <source>
        <strain evidence="1 2">WCHAc060001</strain>
    </source>
</reference>
<protein>
    <submittedName>
        <fullName evidence="1">Uncharacterized protein</fullName>
    </submittedName>
</protein>
<keyword evidence="2" id="KW-1185">Reference proteome</keyword>
<comment type="caution">
    <text evidence="1">The sequence shown here is derived from an EMBL/GenBank/DDBJ whole genome shotgun (WGS) entry which is preliminary data.</text>
</comment>
<evidence type="ECO:0000313" key="2">
    <source>
        <dbReference type="Proteomes" id="UP000273105"/>
    </source>
</evidence>
<organism evidence="1 2">
    <name type="scientific">Acinetobacter cumulans</name>
    <dbReference type="NCBI Taxonomy" id="2136182"/>
    <lineage>
        <taxon>Bacteria</taxon>
        <taxon>Pseudomonadati</taxon>
        <taxon>Pseudomonadota</taxon>
        <taxon>Gammaproteobacteria</taxon>
        <taxon>Moraxellales</taxon>
        <taxon>Moraxellaceae</taxon>
        <taxon>Acinetobacter</taxon>
    </lineage>
</organism>
<name>A0ABX9U7B7_9GAMM</name>
<accession>A0ABX9U7B7</accession>
<dbReference type="Proteomes" id="UP000273105">
    <property type="component" value="Unassembled WGS sequence"/>
</dbReference>
<proteinExistence type="predicted"/>
<dbReference type="EMBL" id="RCHE01000014">
    <property type="protein sequence ID" value="RLL47177.1"/>
    <property type="molecule type" value="Genomic_DNA"/>
</dbReference>
<dbReference type="RefSeq" id="WP_121531912.1">
    <property type="nucleotide sequence ID" value="NZ_RCHE01000014.1"/>
</dbReference>